<dbReference type="InterPro" id="IPR000225">
    <property type="entry name" value="Armadillo"/>
</dbReference>
<dbReference type="GO" id="GO:0006606">
    <property type="term" value="P:protein import into nucleus"/>
    <property type="evidence" value="ECO:0007669"/>
    <property type="project" value="InterPro"/>
</dbReference>
<dbReference type="OrthoDB" id="16542at2759"/>
<reference evidence="9 10" key="1">
    <citation type="submission" date="2015-12" db="EMBL/GenBank/DDBJ databases">
        <title>Dictyostelia acquired genes for synthesis and detection of signals that induce cell-type specialization by lateral gene transfer from prokaryotes.</title>
        <authorList>
            <person name="Gloeckner G."/>
            <person name="Schaap P."/>
        </authorList>
    </citation>
    <scope>NUCLEOTIDE SEQUENCE [LARGE SCALE GENOMIC DNA]</scope>
    <source>
        <strain evidence="9 10">TK</strain>
    </source>
</reference>
<feature type="domain" description="IBB" evidence="8">
    <location>
        <begin position="1"/>
        <end position="57"/>
    </location>
</feature>
<dbReference type="InterPro" id="IPR011989">
    <property type="entry name" value="ARM-like"/>
</dbReference>
<dbReference type="Pfam" id="PF16186">
    <property type="entry name" value="Arm_3"/>
    <property type="match status" value="1"/>
</dbReference>
<dbReference type="EMBL" id="LODT01000031">
    <property type="protein sequence ID" value="KYQ91985.1"/>
    <property type="molecule type" value="Genomic_DNA"/>
</dbReference>
<dbReference type="InterPro" id="IPR036975">
    <property type="entry name" value="Importin-a_IBB_sf"/>
</dbReference>
<evidence type="ECO:0000313" key="9">
    <source>
        <dbReference type="EMBL" id="KYQ91985.1"/>
    </source>
</evidence>
<dbReference type="AlphaFoldDB" id="A0A151ZDI2"/>
<feature type="repeat" description="ARM" evidence="6">
    <location>
        <begin position="112"/>
        <end position="155"/>
    </location>
</feature>
<dbReference type="OMA" id="MVRNATW"/>
<comment type="caution">
    <text evidence="9">The sequence shown here is derived from an EMBL/GenBank/DDBJ whole genome shotgun (WGS) entry which is preliminary data.</text>
</comment>
<name>A0A151ZDI2_TIELA</name>
<dbReference type="PIRSF" id="PIRSF005673">
    <property type="entry name" value="Importin_alpha"/>
    <property type="match status" value="1"/>
</dbReference>
<dbReference type="GO" id="GO:0005737">
    <property type="term" value="C:cytoplasm"/>
    <property type="evidence" value="ECO:0007669"/>
    <property type="project" value="InterPro"/>
</dbReference>
<dbReference type="SUPFAM" id="SSF48371">
    <property type="entry name" value="ARM repeat"/>
    <property type="match status" value="1"/>
</dbReference>
<comment type="similarity">
    <text evidence="1 5">Belongs to the importin alpha family.</text>
</comment>
<feature type="region of interest" description="Disordered" evidence="7">
    <location>
        <begin position="1"/>
        <end position="63"/>
    </location>
</feature>
<dbReference type="InterPro" id="IPR002652">
    <property type="entry name" value="Importin-a_IBB"/>
</dbReference>
<dbReference type="Proteomes" id="UP000076078">
    <property type="component" value="Unassembled WGS sequence"/>
</dbReference>
<evidence type="ECO:0000256" key="3">
    <source>
        <dbReference type="ARBA" id="ARBA00022737"/>
    </source>
</evidence>
<keyword evidence="4 5" id="KW-0653">Protein transport</keyword>
<dbReference type="PANTHER" id="PTHR23316">
    <property type="entry name" value="IMPORTIN ALPHA"/>
    <property type="match status" value="1"/>
</dbReference>
<dbReference type="PROSITE" id="PS50176">
    <property type="entry name" value="ARM_REPEAT"/>
    <property type="match status" value="1"/>
</dbReference>
<sequence length="529" mass="59631">MLSRSTQTSERKGQYKKSVDQEESRRRREDQTISIRKQHREDHLNKNRKITTPTHENKKGDNIMSQRLENLQQMVDQIKSEEPEQIYHATVAFRKLLSIERSPPIEQVIETGIVPLLVKFLYWHDFPQLQFEAAWALTNIASGTPEQTRVVIENGAIYVFVLLLNSPFEDVREQSVWALGNIAGDSYVCRDLVLQQGALQPLLQQINTQLSSNKAKLSMVRNATWTLSNFCRGKPSPPFEAVRPSLPVLAKLIYFPDEEVLIDACWALSYLSDGSNERIQEVINANVCRKMVELLGHNAIAVQTPALRTIGNIVTGDDHQTQVVLSVSALQLLLNLLSSSKKTIRKEACWTISNITAGNQTQIQQVIDANIIPTLINLLSTAEIDIKKEAAWAISNATSGGSPQQIQYLVHNGCIRPLCDLLSFPDPRIVNVALEGLENILESGKNEAKLKGTENEYCKYVQVAEGVKKLQHLQQISHLETFEKANRILGKYFNDEDDEDIQVLIPEATGNHFDFKNDISGKTSHYDDI</sequence>
<proteinExistence type="inferred from homology"/>
<dbReference type="SMART" id="SM00185">
    <property type="entry name" value="ARM"/>
    <property type="match status" value="8"/>
</dbReference>
<evidence type="ECO:0000256" key="2">
    <source>
        <dbReference type="ARBA" id="ARBA00022448"/>
    </source>
</evidence>
<evidence type="ECO:0000256" key="1">
    <source>
        <dbReference type="ARBA" id="ARBA00010394"/>
    </source>
</evidence>
<dbReference type="FunCoup" id="A0A151ZDI2">
    <property type="interactions" value="1073"/>
</dbReference>
<evidence type="ECO:0000256" key="4">
    <source>
        <dbReference type="ARBA" id="ARBA00022927"/>
    </source>
</evidence>
<keyword evidence="2 5" id="KW-0813">Transport</keyword>
<feature type="compositionally biased region" description="Basic and acidic residues" evidence="7">
    <location>
        <begin position="9"/>
        <end position="31"/>
    </location>
</feature>
<evidence type="ECO:0000313" key="10">
    <source>
        <dbReference type="Proteomes" id="UP000076078"/>
    </source>
</evidence>
<dbReference type="FunFam" id="1.25.10.10:FF:000021">
    <property type="entry name" value="Importin subunit alpha"/>
    <property type="match status" value="1"/>
</dbReference>
<keyword evidence="10" id="KW-1185">Reference proteome</keyword>
<dbReference type="GO" id="GO:0005634">
    <property type="term" value="C:nucleus"/>
    <property type="evidence" value="ECO:0007669"/>
    <property type="project" value="UniProtKB-ARBA"/>
</dbReference>
<dbReference type="Pfam" id="PF00514">
    <property type="entry name" value="Arm"/>
    <property type="match status" value="8"/>
</dbReference>
<gene>
    <name evidence="9" type="ORF">DLAC_06805</name>
</gene>
<evidence type="ECO:0000256" key="5">
    <source>
        <dbReference type="PIRNR" id="PIRNR005673"/>
    </source>
</evidence>
<accession>A0A151ZDI2</accession>
<evidence type="ECO:0000256" key="7">
    <source>
        <dbReference type="SAM" id="MobiDB-lite"/>
    </source>
</evidence>
<dbReference type="InterPro" id="IPR024931">
    <property type="entry name" value="Importin_alpha"/>
</dbReference>
<dbReference type="GO" id="GO:0061608">
    <property type="term" value="F:nuclear import signal receptor activity"/>
    <property type="evidence" value="ECO:0007669"/>
    <property type="project" value="InterPro"/>
</dbReference>
<evidence type="ECO:0000259" key="8">
    <source>
        <dbReference type="PROSITE" id="PS51214"/>
    </source>
</evidence>
<dbReference type="Gene3D" id="1.20.5.690">
    <property type="entry name" value="Importin-alpha, importin-beta-binding domain"/>
    <property type="match status" value="1"/>
</dbReference>
<dbReference type="Pfam" id="PF01749">
    <property type="entry name" value="IBB"/>
    <property type="match status" value="1"/>
</dbReference>
<evidence type="ECO:0000256" key="6">
    <source>
        <dbReference type="PROSITE-ProRule" id="PRU00259"/>
    </source>
</evidence>
<dbReference type="InterPro" id="IPR032413">
    <property type="entry name" value="Arm_3"/>
</dbReference>
<dbReference type="STRING" id="361077.A0A151ZDI2"/>
<dbReference type="InParanoid" id="A0A151ZDI2"/>
<keyword evidence="3" id="KW-0677">Repeat</keyword>
<dbReference type="PROSITE" id="PS51214">
    <property type="entry name" value="IBB"/>
    <property type="match status" value="1"/>
</dbReference>
<dbReference type="Gene3D" id="1.25.10.10">
    <property type="entry name" value="Leucine-rich Repeat Variant"/>
    <property type="match status" value="1"/>
</dbReference>
<organism evidence="9 10">
    <name type="scientific">Tieghemostelium lacteum</name>
    <name type="common">Slime mold</name>
    <name type="synonym">Dictyostelium lacteum</name>
    <dbReference type="NCBI Taxonomy" id="361077"/>
    <lineage>
        <taxon>Eukaryota</taxon>
        <taxon>Amoebozoa</taxon>
        <taxon>Evosea</taxon>
        <taxon>Eumycetozoa</taxon>
        <taxon>Dictyostelia</taxon>
        <taxon>Dictyosteliales</taxon>
        <taxon>Raperosteliaceae</taxon>
        <taxon>Tieghemostelium</taxon>
    </lineage>
</organism>
<dbReference type="InterPro" id="IPR016024">
    <property type="entry name" value="ARM-type_fold"/>
</dbReference>
<protein>
    <recommendedName>
        <fullName evidence="5">Importin subunit alpha</fullName>
    </recommendedName>
</protein>